<dbReference type="EMBL" id="BAAAQW010000012">
    <property type="protein sequence ID" value="GAA2202851.1"/>
    <property type="molecule type" value="Genomic_DNA"/>
</dbReference>
<keyword evidence="3 5" id="KW-0378">Hydrolase</keyword>
<dbReference type="SUPFAM" id="SSF53474">
    <property type="entry name" value="alpha/beta-Hydrolases"/>
    <property type="match status" value="1"/>
</dbReference>
<dbReference type="Pfam" id="PF08386">
    <property type="entry name" value="Abhydrolase_4"/>
    <property type="match status" value="1"/>
</dbReference>
<keyword evidence="6" id="KW-1185">Reference proteome</keyword>
<evidence type="ECO:0000259" key="4">
    <source>
        <dbReference type="Pfam" id="PF08386"/>
    </source>
</evidence>
<sequence>MTNPASPRPERPRAVVRRIRTALVALLAAVLTLTACAPFESSQPSAEAAATEGAPAGLERFYTQEVSWSSCEGSYECATVSVPIDYADPSGDTVKLSLIRLTGRNAKASLVVNPGGPGGSGVDMVKDSAKSMFSQKLLDNYSVIGFDPRGVKRSAPITCVKDAERDRMRQSTVDPSTDAGLQQAFTEQKALIDACAANSGPILAHTDTVSAAKDLDIIRAAATRQVRLDYLGYSYGTFLGSTYASQFPDRVGRMVLDGALDSSLSNHEITVGQARAFEKAVHSYVRSCLTQSGCPLSGTEDDAVAQIQALIARVKDQPLNTSSGRKVTATDFVNGFILPLYNDRNWPALTQALGPALRGDGSGMLRLADLAADRESNGTYSSNSSFAFLAYNCLDYSTQSDPTAMRAEAAQLAEVSPTLGESFAYGGVNCRDWPAKPVRTPAPAAYSGESTIMVLGTTGDPATPVEWAGSLRKQLGNAALLTWQGEGHTAYGRGSSCVDKAVDSYLVDGSAPTDGARC</sequence>
<dbReference type="InterPro" id="IPR051601">
    <property type="entry name" value="Serine_prot/Carboxylest_S33"/>
</dbReference>
<organism evidence="5 6">
    <name type="scientific">Sinomonas flava</name>
    <dbReference type="NCBI Taxonomy" id="496857"/>
    <lineage>
        <taxon>Bacteria</taxon>
        <taxon>Bacillati</taxon>
        <taxon>Actinomycetota</taxon>
        <taxon>Actinomycetes</taxon>
        <taxon>Micrococcales</taxon>
        <taxon>Micrococcaceae</taxon>
        <taxon>Sinomonas</taxon>
    </lineage>
</organism>
<accession>A0ABP5NW16</accession>
<name>A0ABP5NW16_9MICC</name>
<dbReference type="GO" id="GO:0016787">
    <property type="term" value="F:hydrolase activity"/>
    <property type="evidence" value="ECO:0007669"/>
    <property type="project" value="UniProtKB-KW"/>
</dbReference>
<proteinExistence type="inferred from homology"/>
<evidence type="ECO:0000256" key="2">
    <source>
        <dbReference type="ARBA" id="ARBA00022729"/>
    </source>
</evidence>
<dbReference type="PANTHER" id="PTHR43248:SF29">
    <property type="entry name" value="TRIPEPTIDYL AMINOPEPTIDASE"/>
    <property type="match status" value="1"/>
</dbReference>
<evidence type="ECO:0000313" key="5">
    <source>
        <dbReference type="EMBL" id="GAA2202851.1"/>
    </source>
</evidence>
<dbReference type="InterPro" id="IPR013595">
    <property type="entry name" value="Pept_S33_TAP-like_C"/>
</dbReference>
<gene>
    <name evidence="5" type="ORF">GCM10009849_32910</name>
</gene>
<keyword evidence="2" id="KW-0732">Signal</keyword>
<dbReference type="RefSeq" id="WP_344300887.1">
    <property type="nucleotide sequence ID" value="NZ_BAAAQW010000012.1"/>
</dbReference>
<comment type="similarity">
    <text evidence="1">Belongs to the peptidase S33 family.</text>
</comment>
<comment type="caution">
    <text evidence="5">The sequence shown here is derived from an EMBL/GenBank/DDBJ whole genome shotgun (WGS) entry which is preliminary data.</text>
</comment>
<reference evidence="6" key="1">
    <citation type="journal article" date="2019" name="Int. J. Syst. Evol. Microbiol.">
        <title>The Global Catalogue of Microorganisms (GCM) 10K type strain sequencing project: providing services to taxonomists for standard genome sequencing and annotation.</title>
        <authorList>
            <consortium name="The Broad Institute Genomics Platform"/>
            <consortium name="The Broad Institute Genome Sequencing Center for Infectious Disease"/>
            <person name="Wu L."/>
            <person name="Ma J."/>
        </authorList>
    </citation>
    <scope>NUCLEOTIDE SEQUENCE [LARGE SCALE GENOMIC DNA]</scope>
    <source>
        <strain evidence="6">JCM 16034</strain>
    </source>
</reference>
<dbReference type="PANTHER" id="PTHR43248">
    <property type="entry name" value="2-SUCCINYL-6-HYDROXY-2,4-CYCLOHEXADIENE-1-CARBOXYLATE SYNTHASE"/>
    <property type="match status" value="1"/>
</dbReference>
<evidence type="ECO:0000256" key="3">
    <source>
        <dbReference type="ARBA" id="ARBA00022801"/>
    </source>
</evidence>
<dbReference type="Proteomes" id="UP001500432">
    <property type="component" value="Unassembled WGS sequence"/>
</dbReference>
<dbReference type="InterPro" id="IPR029058">
    <property type="entry name" value="AB_hydrolase_fold"/>
</dbReference>
<evidence type="ECO:0000256" key="1">
    <source>
        <dbReference type="ARBA" id="ARBA00010088"/>
    </source>
</evidence>
<dbReference type="Gene3D" id="3.40.50.1820">
    <property type="entry name" value="alpha/beta hydrolase"/>
    <property type="match status" value="1"/>
</dbReference>
<feature type="domain" description="Peptidase S33 tripeptidyl aminopeptidase-like C-terminal" evidence="4">
    <location>
        <begin position="417"/>
        <end position="518"/>
    </location>
</feature>
<protein>
    <submittedName>
        <fullName evidence="5">Alpha/beta hydrolase</fullName>
    </submittedName>
</protein>
<evidence type="ECO:0000313" key="6">
    <source>
        <dbReference type="Proteomes" id="UP001500432"/>
    </source>
</evidence>